<proteinExistence type="predicted"/>
<protein>
    <submittedName>
        <fullName evidence="3">DUF4142 domain-containing protein</fullName>
    </submittedName>
</protein>
<dbReference type="EMBL" id="VRTY01000005">
    <property type="protein sequence ID" value="TXK52099.1"/>
    <property type="molecule type" value="Genomic_DNA"/>
</dbReference>
<dbReference type="PROSITE" id="PS51257">
    <property type="entry name" value="PROKAR_LIPOPROTEIN"/>
    <property type="match status" value="1"/>
</dbReference>
<evidence type="ECO:0000313" key="3">
    <source>
        <dbReference type="EMBL" id="TXK52099.1"/>
    </source>
</evidence>
<accession>A0A5C8KAJ5</accession>
<feature type="domain" description="DUF4142" evidence="2">
    <location>
        <begin position="53"/>
        <end position="185"/>
    </location>
</feature>
<dbReference type="Gene3D" id="1.20.1260.10">
    <property type="match status" value="1"/>
</dbReference>
<feature type="signal peptide" evidence="1">
    <location>
        <begin position="1"/>
        <end position="18"/>
    </location>
</feature>
<evidence type="ECO:0000313" key="4">
    <source>
        <dbReference type="Proteomes" id="UP000321926"/>
    </source>
</evidence>
<dbReference type="Pfam" id="PF13628">
    <property type="entry name" value="DUF4142"/>
    <property type="match status" value="1"/>
</dbReference>
<dbReference type="Proteomes" id="UP000321926">
    <property type="component" value="Unassembled WGS sequence"/>
</dbReference>
<comment type="caution">
    <text evidence="3">The sequence shown here is derived from an EMBL/GenBank/DDBJ whole genome shotgun (WGS) entry which is preliminary data.</text>
</comment>
<dbReference type="InterPro" id="IPR012347">
    <property type="entry name" value="Ferritin-like"/>
</dbReference>
<dbReference type="OrthoDB" id="850980at2"/>
<evidence type="ECO:0000256" key="1">
    <source>
        <dbReference type="SAM" id="SignalP"/>
    </source>
</evidence>
<dbReference type="PANTHER" id="PTHR38593">
    <property type="entry name" value="BLR2558 PROTEIN"/>
    <property type="match status" value="1"/>
</dbReference>
<name>A0A5C8KAJ5_9BACT</name>
<evidence type="ECO:0000259" key="2">
    <source>
        <dbReference type="Pfam" id="PF13628"/>
    </source>
</evidence>
<organism evidence="3 4">
    <name type="scientific">Pontibacter qinzhouensis</name>
    <dbReference type="NCBI Taxonomy" id="2603253"/>
    <lineage>
        <taxon>Bacteria</taxon>
        <taxon>Pseudomonadati</taxon>
        <taxon>Bacteroidota</taxon>
        <taxon>Cytophagia</taxon>
        <taxon>Cytophagales</taxon>
        <taxon>Hymenobacteraceae</taxon>
        <taxon>Pontibacter</taxon>
    </lineage>
</organism>
<dbReference type="AlphaFoldDB" id="A0A5C8KAJ5"/>
<dbReference type="RefSeq" id="WP_147920127.1">
    <property type="nucleotide sequence ID" value="NZ_VRTY01000005.1"/>
</dbReference>
<reference evidence="3 4" key="1">
    <citation type="submission" date="2019-08" db="EMBL/GenBank/DDBJ databases">
        <authorList>
            <person name="Shi S."/>
        </authorList>
    </citation>
    <scope>NUCLEOTIDE SEQUENCE [LARGE SCALE GENOMIC DNA]</scope>
    <source>
        <strain evidence="3 4">GY10130</strain>
    </source>
</reference>
<gene>
    <name evidence="3" type="ORF">FVR03_02215</name>
</gene>
<keyword evidence="1" id="KW-0732">Signal</keyword>
<keyword evidence="4" id="KW-1185">Reference proteome</keyword>
<sequence length="202" mass="22885">MRKYILIASAVFGTFAFAACDSGTTTEQQTTSTGEVNEAVAGDTEALTEEKKELIPFMARASLMQIEMGRLAAEKGQSDQVRQYGQQMAELYSSKKDELRDFASSYGVSVPETLHEDQQEEVKKLRETKPEDFDMAYWDEAIDAHKDAIDEFGSTLKSEDEALANPFSVWARNTEKEKRAQMEQAMRFRLDQKDILRKRSGL</sequence>
<dbReference type="PANTHER" id="PTHR38593:SF1">
    <property type="entry name" value="BLR2558 PROTEIN"/>
    <property type="match status" value="1"/>
</dbReference>
<feature type="chain" id="PRO_5023077933" evidence="1">
    <location>
        <begin position="19"/>
        <end position="202"/>
    </location>
</feature>
<dbReference type="InterPro" id="IPR025419">
    <property type="entry name" value="DUF4142"/>
</dbReference>